<dbReference type="STRING" id="418495.SAMN05216215_106627"/>
<evidence type="ECO:0000313" key="8">
    <source>
        <dbReference type="EMBL" id="SDZ38253.1"/>
    </source>
</evidence>
<dbReference type="OrthoDB" id="9766019at2"/>
<dbReference type="GO" id="GO:0005524">
    <property type="term" value="F:ATP binding"/>
    <property type="evidence" value="ECO:0007669"/>
    <property type="project" value="UniProtKB-KW"/>
</dbReference>
<evidence type="ECO:0000256" key="2">
    <source>
        <dbReference type="ARBA" id="ARBA00022741"/>
    </source>
</evidence>
<reference evidence="9" key="1">
    <citation type="submission" date="2016-10" db="EMBL/GenBank/DDBJ databases">
        <authorList>
            <person name="Varghese N."/>
            <person name="Submissions S."/>
        </authorList>
    </citation>
    <scope>NUCLEOTIDE SEQUENCE [LARGE SCALE GENOMIC DNA]</scope>
    <source>
        <strain evidence="9">CGMCC 4.3530</strain>
    </source>
</reference>
<keyword evidence="2" id="KW-0547">Nucleotide-binding</keyword>
<dbReference type="InterPro" id="IPR018181">
    <property type="entry name" value="Heat_shock_70_CS"/>
</dbReference>
<dbReference type="PROSITE" id="PS00329">
    <property type="entry name" value="HSP70_2"/>
    <property type="match status" value="1"/>
</dbReference>
<evidence type="ECO:0000256" key="6">
    <source>
        <dbReference type="SAM" id="MobiDB-lite"/>
    </source>
</evidence>
<dbReference type="Gene3D" id="3.90.640.10">
    <property type="entry name" value="Actin, Chain A, domain 4"/>
    <property type="match status" value="1"/>
</dbReference>
<keyword evidence="4" id="KW-0346">Stress response</keyword>
<dbReference type="PRINTS" id="PR00301">
    <property type="entry name" value="HEATSHOCK70"/>
</dbReference>
<dbReference type="Gene3D" id="3.30.420.40">
    <property type="match status" value="2"/>
</dbReference>
<dbReference type="PANTHER" id="PTHR42749:SF1">
    <property type="entry name" value="CELL SHAPE-DETERMINING PROTEIN MREB"/>
    <property type="match status" value="1"/>
</dbReference>
<dbReference type="AlphaFoldDB" id="A0A1H3SJM1"/>
<dbReference type="Proteomes" id="UP000199529">
    <property type="component" value="Unassembled WGS sequence"/>
</dbReference>
<evidence type="ECO:0000259" key="7">
    <source>
        <dbReference type="Pfam" id="PF18559"/>
    </source>
</evidence>
<evidence type="ECO:0000313" key="9">
    <source>
        <dbReference type="Proteomes" id="UP000199529"/>
    </source>
</evidence>
<dbReference type="Pfam" id="PF18559">
    <property type="entry name" value="Exop_C"/>
    <property type="match status" value="1"/>
</dbReference>
<gene>
    <name evidence="8" type="ORF">SAMN05216215_106627</name>
</gene>
<dbReference type="InterPro" id="IPR041443">
    <property type="entry name" value="Exop_C"/>
</dbReference>
<dbReference type="PROSITE" id="PS01036">
    <property type="entry name" value="HSP70_3"/>
    <property type="match status" value="1"/>
</dbReference>
<protein>
    <submittedName>
        <fullName evidence="8">Hsp70 protein</fullName>
    </submittedName>
</protein>
<keyword evidence="5" id="KW-0143">Chaperone</keyword>
<dbReference type="GO" id="GO:0140662">
    <property type="term" value="F:ATP-dependent protein folding chaperone"/>
    <property type="evidence" value="ECO:0007669"/>
    <property type="project" value="InterPro"/>
</dbReference>
<dbReference type="PANTHER" id="PTHR42749">
    <property type="entry name" value="CELL SHAPE-DETERMINING PROTEIN MREB"/>
    <property type="match status" value="1"/>
</dbReference>
<dbReference type="Gene3D" id="2.60.120.430">
    <property type="entry name" value="Galactose-binding lectin"/>
    <property type="match status" value="1"/>
</dbReference>
<feature type="domain" description="ExoP galactose-binding-like" evidence="7">
    <location>
        <begin position="462"/>
        <end position="622"/>
    </location>
</feature>
<accession>A0A1H3SJM1</accession>
<evidence type="ECO:0000256" key="4">
    <source>
        <dbReference type="ARBA" id="ARBA00023016"/>
    </source>
</evidence>
<evidence type="ECO:0000256" key="1">
    <source>
        <dbReference type="ARBA" id="ARBA00007381"/>
    </source>
</evidence>
<evidence type="ECO:0000256" key="5">
    <source>
        <dbReference type="ARBA" id="ARBA00023186"/>
    </source>
</evidence>
<dbReference type="Pfam" id="PF00012">
    <property type="entry name" value="HSP70"/>
    <property type="match status" value="1"/>
</dbReference>
<dbReference type="EMBL" id="FNOK01000066">
    <property type="protein sequence ID" value="SDZ38253.1"/>
    <property type="molecule type" value="Genomic_DNA"/>
</dbReference>
<dbReference type="InterPro" id="IPR013126">
    <property type="entry name" value="Hsp_70_fam"/>
</dbReference>
<organism evidence="8 9">
    <name type="scientific">Saccharopolyspora shandongensis</name>
    <dbReference type="NCBI Taxonomy" id="418495"/>
    <lineage>
        <taxon>Bacteria</taxon>
        <taxon>Bacillati</taxon>
        <taxon>Actinomycetota</taxon>
        <taxon>Actinomycetes</taxon>
        <taxon>Pseudonocardiales</taxon>
        <taxon>Pseudonocardiaceae</taxon>
        <taxon>Saccharopolyspora</taxon>
    </lineage>
</organism>
<keyword evidence="9" id="KW-1185">Reference proteome</keyword>
<dbReference type="InterPro" id="IPR043129">
    <property type="entry name" value="ATPase_NBD"/>
</dbReference>
<name>A0A1H3SJM1_9PSEU</name>
<feature type="region of interest" description="Disordered" evidence="6">
    <location>
        <begin position="384"/>
        <end position="403"/>
    </location>
</feature>
<keyword evidence="3" id="KW-0067">ATP-binding</keyword>
<evidence type="ECO:0000256" key="3">
    <source>
        <dbReference type="ARBA" id="ARBA00022840"/>
    </source>
</evidence>
<sequence>MWYGVGIDLGTSFTSAAVATPTGVRMATLSPDIVVPSMATPGPDGTLLTGLAAANSRNATTNPALLARGFKRRLGDPTRLMLGGASYTPAALMAAQLRDVLTHISTAYGGGPPATITLTCPAIWGPYRREQFAEVPRLAGIPHYQLVTEPEAAATHYTNERRLGNGEIIAVYDLGGGTFDTTILRVQPHGMEILGTPEGIEHMGGIDFDDTLRAHLDDKLDGAISTLDPEDPTHATALATIHTLTTHAKEQLSAEPDLTLTIPLPTGNHEVYVSRQDLNNMIRPSLQLTIEALHRTITSAGIHADDVSAILLAGGSSRIPLIHQTLSHEFNKPIRAALHPKHTVALGAATTTTRAAKPQPSNNRVTPTEIIPVTPTEIITTTATPPTIRTFPPALPSTTPPKKTRKKWLIPLAAGITVITVVAAITTYVTASSAETPGPEPIAGSTQPGEPLPVFDGMAAKPWVGLIGSEQGRTGTEIWTNGAQTKEGPVTVRLDGMGGLKMNWSGQGSGQVYFQSQPGSGGNQDLSRYFDDNGAIVFDATLHRPPSSTVSMEVHCTSPCRAKVTATNLFKRLPAGKPVTVKLPLRCFVENRAEQWDPAAINTPWLVYTDGSFGMTVSKVRWEAGAANDPDATRCDQLS</sequence>
<proteinExistence type="inferred from homology"/>
<dbReference type="SUPFAM" id="SSF53067">
    <property type="entry name" value="Actin-like ATPase domain"/>
    <property type="match status" value="2"/>
</dbReference>
<comment type="similarity">
    <text evidence="1">Belongs to the heat shock protein 70 family.</text>
</comment>